<feature type="domain" description="NIF system FeS cluster assembly NifU C-terminal" evidence="1">
    <location>
        <begin position="5"/>
        <end position="70"/>
    </location>
</feature>
<gene>
    <name evidence="2" type="ORF">A2008_02505</name>
</gene>
<dbReference type="GO" id="GO:0016226">
    <property type="term" value="P:iron-sulfur cluster assembly"/>
    <property type="evidence" value="ECO:0007669"/>
    <property type="project" value="InterPro"/>
</dbReference>
<dbReference type="GO" id="GO:0005506">
    <property type="term" value="F:iron ion binding"/>
    <property type="evidence" value="ECO:0007669"/>
    <property type="project" value="InterPro"/>
</dbReference>
<dbReference type="Proteomes" id="UP000178735">
    <property type="component" value="Unassembled WGS sequence"/>
</dbReference>
<dbReference type="EMBL" id="MGFH01000051">
    <property type="protein sequence ID" value="OGM06824.1"/>
    <property type="molecule type" value="Genomic_DNA"/>
</dbReference>
<dbReference type="STRING" id="1817813.A2008_02505"/>
<name>A0A1F7WVG8_9BACT</name>
<evidence type="ECO:0000313" key="2">
    <source>
        <dbReference type="EMBL" id="OGM06824.1"/>
    </source>
</evidence>
<evidence type="ECO:0000313" key="3">
    <source>
        <dbReference type="Proteomes" id="UP000178735"/>
    </source>
</evidence>
<proteinExistence type="predicted"/>
<comment type="caution">
    <text evidence="2">The sequence shown here is derived from an EMBL/GenBank/DDBJ whole genome shotgun (WGS) entry which is preliminary data.</text>
</comment>
<dbReference type="InterPro" id="IPR001075">
    <property type="entry name" value="NIF_FeS_clus_asmbl_NifU_C"/>
</dbReference>
<organism evidence="2 3">
    <name type="scientific">Candidatus Wallbacteria bacterium GWC2_49_35</name>
    <dbReference type="NCBI Taxonomy" id="1817813"/>
    <lineage>
        <taxon>Bacteria</taxon>
        <taxon>Candidatus Walliibacteriota</taxon>
    </lineage>
</organism>
<sequence>MKEKVQKIIEKIRPHLNADGGDIELIDVVDGVVTVKLKGACHGCPCAAMTLQNGVERAIKQELPEIKRVENVA</sequence>
<protein>
    <recommendedName>
        <fullName evidence="1">NIF system FeS cluster assembly NifU C-terminal domain-containing protein</fullName>
    </recommendedName>
</protein>
<dbReference type="GO" id="GO:0051536">
    <property type="term" value="F:iron-sulfur cluster binding"/>
    <property type="evidence" value="ECO:0007669"/>
    <property type="project" value="InterPro"/>
</dbReference>
<dbReference type="AlphaFoldDB" id="A0A1F7WVG8"/>
<reference evidence="2 3" key="1">
    <citation type="journal article" date="2016" name="Nat. Commun.">
        <title>Thousands of microbial genomes shed light on interconnected biogeochemical processes in an aquifer system.</title>
        <authorList>
            <person name="Anantharaman K."/>
            <person name="Brown C.T."/>
            <person name="Hug L.A."/>
            <person name="Sharon I."/>
            <person name="Castelle C.J."/>
            <person name="Probst A.J."/>
            <person name="Thomas B.C."/>
            <person name="Singh A."/>
            <person name="Wilkins M.J."/>
            <person name="Karaoz U."/>
            <person name="Brodie E.L."/>
            <person name="Williams K.H."/>
            <person name="Hubbard S.S."/>
            <person name="Banfield J.F."/>
        </authorList>
    </citation>
    <scope>NUCLEOTIDE SEQUENCE [LARGE SCALE GENOMIC DNA]</scope>
</reference>
<accession>A0A1F7WVG8</accession>
<dbReference type="Gene3D" id="3.30.300.130">
    <property type="entry name" value="Fe-S cluster assembly (FSCA)"/>
    <property type="match status" value="1"/>
</dbReference>
<dbReference type="PANTHER" id="PTHR11178">
    <property type="entry name" value="IRON-SULFUR CLUSTER SCAFFOLD PROTEIN NFU-RELATED"/>
    <property type="match status" value="1"/>
</dbReference>
<evidence type="ECO:0000259" key="1">
    <source>
        <dbReference type="Pfam" id="PF01106"/>
    </source>
</evidence>
<dbReference type="Pfam" id="PF01106">
    <property type="entry name" value="NifU"/>
    <property type="match status" value="1"/>
</dbReference>
<dbReference type="SUPFAM" id="SSF117916">
    <property type="entry name" value="Fe-S cluster assembly (FSCA) domain-like"/>
    <property type="match status" value="1"/>
</dbReference>
<dbReference type="InterPro" id="IPR034904">
    <property type="entry name" value="FSCA_dom_sf"/>
</dbReference>